<dbReference type="InterPro" id="IPR043426">
    <property type="entry name" value="MltB-like"/>
</dbReference>
<dbReference type="Proteomes" id="UP001445472">
    <property type="component" value="Unassembled WGS sequence"/>
</dbReference>
<accession>A0ABV1V4G5</accession>
<reference evidence="3 4" key="1">
    <citation type="submission" date="2024-06" db="EMBL/GenBank/DDBJ databases">
        <title>The Natural Products Discovery Center: Release of the First 8490 Sequenced Strains for Exploring Actinobacteria Biosynthetic Diversity.</title>
        <authorList>
            <person name="Kalkreuter E."/>
            <person name="Kautsar S.A."/>
            <person name="Yang D."/>
            <person name="Bader C.D."/>
            <person name="Teijaro C.N."/>
            <person name="Fluegel L."/>
            <person name="Davis C.M."/>
            <person name="Simpson J.R."/>
            <person name="Lauterbach L."/>
            <person name="Steele A.D."/>
            <person name="Gui C."/>
            <person name="Meng S."/>
            <person name="Li G."/>
            <person name="Viehrig K."/>
            <person name="Ye F."/>
            <person name="Su P."/>
            <person name="Kiefer A.F."/>
            <person name="Nichols A."/>
            <person name="Cepeda A.J."/>
            <person name="Yan W."/>
            <person name="Fan B."/>
            <person name="Jiang Y."/>
            <person name="Adhikari A."/>
            <person name="Zheng C.-J."/>
            <person name="Schuster L."/>
            <person name="Cowan T.M."/>
            <person name="Smanski M.J."/>
            <person name="Chevrette M.G."/>
            <person name="De Carvalho L.P.S."/>
            <person name="Shen B."/>
        </authorList>
    </citation>
    <scope>NUCLEOTIDE SEQUENCE [LARGE SCALE GENOMIC DNA]</scope>
    <source>
        <strain evidence="3 4">NPDC000837</strain>
    </source>
</reference>
<feature type="region of interest" description="Disordered" evidence="1">
    <location>
        <begin position="162"/>
        <end position="184"/>
    </location>
</feature>
<proteinExistence type="predicted"/>
<evidence type="ECO:0000313" key="3">
    <source>
        <dbReference type="EMBL" id="MER6617510.1"/>
    </source>
</evidence>
<comment type="caution">
    <text evidence="3">The sequence shown here is derived from an EMBL/GenBank/DDBJ whole genome shotgun (WGS) entry which is preliminary data.</text>
</comment>
<sequence length="392" mass="40554">MQEPGKQQSGHDDRLGRPVMSLSDPHATRPERHVRMMRWKKLARALSTILVVQHVVPSSATVATAAAEERVVTDPGADGGSSPLYPAYPNFVSLPDLPSVTDSPAVRNGGGRGQARPVVQGIPATVLQAYQRAVDNTRASEPGCHLQLPLLAAIGKVESGHARGGDVDAQGTTRTPILGPRLDGSPGVAAIADTDQGVYDDDTVWDRAVGSMQFIPSTWRSWAADGNADRRADPNNVFDASLAAGRYLCAAGDDVATPEGLRRAVLAYNHSESYLNLVLAWMRVYSGGPVAVPDTPDSDSDTAPGAPRHPARQPEHTPPPHRADNTLEPGRPAGNQPAPVPSPGTSTPGGEGGGAPGGALPSSPNAPTLPAPVPTSSAPPSTVPAIKTGTTG</sequence>
<dbReference type="Gene3D" id="1.10.530.10">
    <property type="match status" value="1"/>
</dbReference>
<keyword evidence="3" id="KW-0328">Glycosyltransferase</keyword>
<dbReference type="InterPro" id="IPR023346">
    <property type="entry name" value="Lysozyme-like_dom_sf"/>
</dbReference>
<dbReference type="SUPFAM" id="SSF53955">
    <property type="entry name" value="Lysozyme-like"/>
    <property type="match status" value="1"/>
</dbReference>
<name>A0ABV1V4G5_9ACTN</name>
<feature type="domain" description="Transglycosylase SLT" evidence="2">
    <location>
        <begin position="205"/>
        <end position="252"/>
    </location>
</feature>
<keyword evidence="4" id="KW-1185">Reference proteome</keyword>
<dbReference type="GO" id="GO:0016757">
    <property type="term" value="F:glycosyltransferase activity"/>
    <property type="evidence" value="ECO:0007669"/>
    <property type="project" value="UniProtKB-KW"/>
</dbReference>
<dbReference type="CDD" id="cd13399">
    <property type="entry name" value="Slt35-like"/>
    <property type="match status" value="1"/>
</dbReference>
<organism evidence="3 4">
    <name type="scientific">Streptomyces xantholiticus</name>
    <dbReference type="NCBI Taxonomy" id="68285"/>
    <lineage>
        <taxon>Bacteria</taxon>
        <taxon>Bacillati</taxon>
        <taxon>Actinomycetota</taxon>
        <taxon>Actinomycetes</taxon>
        <taxon>Kitasatosporales</taxon>
        <taxon>Streptomycetaceae</taxon>
        <taxon>Streptomyces</taxon>
    </lineage>
</organism>
<keyword evidence="3" id="KW-0808">Transferase</keyword>
<feature type="compositionally biased region" description="Gly residues" evidence="1">
    <location>
        <begin position="347"/>
        <end position="357"/>
    </location>
</feature>
<feature type="compositionally biased region" description="Low complexity" evidence="1">
    <location>
        <begin position="374"/>
        <end position="385"/>
    </location>
</feature>
<feature type="region of interest" description="Disordered" evidence="1">
    <location>
        <begin position="292"/>
        <end position="392"/>
    </location>
</feature>
<feature type="region of interest" description="Disordered" evidence="1">
    <location>
        <begin position="1"/>
        <end position="30"/>
    </location>
</feature>
<dbReference type="RefSeq" id="WP_351978609.1">
    <property type="nucleotide sequence ID" value="NZ_JBEPBX010000039.1"/>
</dbReference>
<dbReference type="Pfam" id="PF13406">
    <property type="entry name" value="SLT_2"/>
    <property type="match status" value="1"/>
</dbReference>
<evidence type="ECO:0000313" key="4">
    <source>
        <dbReference type="Proteomes" id="UP001445472"/>
    </source>
</evidence>
<protein>
    <submittedName>
        <fullName evidence="3">Lytic murein transglycosylase</fullName>
        <ecNumber evidence="3">2.4.-.-</ecNumber>
    </submittedName>
</protein>
<dbReference type="PANTHER" id="PTHR30163:SF8">
    <property type="entry name" value="LYTIC MUREIN TRANSGLYCOSYLASE"/>
    <property type="match status" value="1"/>
</dbReference>
<dbReference type="EC" id="2.4.-.-" evidence="3"/>
<gene>
    <name evidence="3" type="ORF">ABT276_30090</name>
</gene>
<dbReference type="EMBL" id="JBEPBX010000039">
    <property type="protein sequence ID" value="MER6617510.1"/>
    <property type="molecule type" value="Genomic_DNA"/>
</dbReference>
<evidence type="ECO:0000259" key="2">
    <source>
        <dbReference type="Pfam" id="PF13406"/>
    </source>
</evidence>
<dbReference type="InterPro" id="IPR031304">
    <property type="entry name" value="SLT_2"/>
</dbReference>
<dbReference type="PANTHER" id="PTHR30163">
    <property type="entry name" value="MEMBRANE-BOUND LYTIC MUREIN TRANSGLYCOSYLASE B"/>
    <property type="match status" value="1"/>
</dbReference>
<evidence type="ECO:0000256" key="1">
    <source>
        <dbReference type="SAM" id="MobiDB-lite"/>
    </source>
</evidence>